<evidence type="ECO:0000313" key="2">
    <source>
        <dbReference type="Proteomes" id="UP000478052"/>
    </source>
</evidence>
<keyword evidence="1" id="KW-0067">ATP-binding</keyword>
<dbReference type="AlphaFoldDB" id="A0A6G0ZBI1"/>
<accession>A0A6G0ZBI1</accession>
<organism evidence="1 2">
    <name type="scientific">Aphis craccivora</name>
    <name type="common">Cowpea aphid</name>
    <dbReference type="NCBI Taxonomy" id="307492"/>
    <lineage>
        <taxon>Eukaryota</taxon>
        <taxon>Metazoa</taxon>
        <taxon>Ecdysozoa</taxon>
        <taxon>Arthropoda</taxon>
        <taxon>Hexapoda</taxon>
        <taxon>Insecta</taxon>
        <taxon>Pterygota</taxon>
        <taxon>Neoptera</taxon>
        <taxon>Paraneoptera</taxon>
        <taxon>Hemiptera</taxon>
        <taxon>Sternorrhyncha</taxon>
        <taxon>Aphidomorpha</taxon>
        <taxon>Aphidoidea</taxon>
        <taxon>Aphididae</taxon>
        <taxon>Aphidini</taxon>
        <taxon>Aphis</taxon>
        <taxon>Aphis</taxon>
    </lineage>
</organism>
<reference evidence="1 2" key="1">
    <citation type="submission" date="2019-08" db="EMBL/GenBank/DDBJ databases">
        <title>Whole genome of Aphis craccivora.</title>
        <authorList>
            <person name="Voronova N.V."/>
            <person name="Shulinski R.S."/>
            <person name="Bandarenka Y.V."/>
            <person name="Zhorov D.G."/>
            <person name="Warner D."/>
        </authorList>
    </citation>
    <scope>NUCLEOTIDE SEQUENCE [LARGE SCALE GENOMIC DNA]</scope>
    <source>
        <strain evidence="1">180601</strain>
        <tissue evidence="1">Whole Body</tissue>
    </source>
</reference>
<dbReference type="Proteomes" id="UP000478052">
    <property type="component" value="Unassembled WGS sequence"/>
</dbReference>
<keyword evidence="1" id="KW-0547">Nucleotide-binding</keyword>
<gene>
    <name evidence="1" type="ORF">FWK35_00017684</name>
</gene>
<evidence type="ECO:0000313" key="1">
    <source>
        <dbReference type="EMBL" id="KAF0768261.1"/>
    </source>
</evidence>
<keyword evidence="2" id="KW-1185">Reference proteome</keyword>
<comment type="caution">
    <text evidence="1">The sequence shown here is derived from an EMBL/GenBank/DDBJ whole genome shotgun (WGS) entry which is preliminary data.</text>
</comment>
<sequence>MQDLKGNDKLFVHPNTRCIKLTDNFFTAVKRKNELILNFQIQPLLLGDLMSFKSIDTIVDKNKLNATTQSLVEDWFTNYSSAFCNGKRLIIKRITGNENCHITTYSTYIPGISSIIQNASISCSFSFCNVHKLVSKTNNVHLRLGLGKSIYIF</sequence>
<protein>
    <submittedName>
        <fullName evidence="1">ATP-dependent DNA helicase PIF1-like</fullName>
    </submittedName>
</protein>
<name>A0A6G0ZBI1_APHCR</name>
<proteinExistence type="predicted"/>
<dbReference type="EMBL" id="VUJU01000806">
    <property type="protein sequence ID" value="KAF0768261.1"/>
    <property type="molecule type" value="Genomic_DNA"/>
</dbReference>
<keyword evidence="1" id="KW-0347">Helicase</keyword>
<dbReference type="GO" id="GO:0004386">
    <property type="term" value="F:helicase activity"/>
    <property type="evidence" value="ECO:0007669"/>
    <property type="project" value="UniProtKB-KW"/>
</dbReference>
<keyword evidence="1" id="KW-0378">Hydrolase</keyword>